<comment type="caution">
    <text evidence="7">The sequence shown here is derived from an EMBL/GenBank/DDBJ whole genome shotgun (WGS) entry which is preliminary data.</text>
</comment>
<dbReference type="PROSITE" id="PS00941">
    <property type="entry name" value="CARBOXYLESTERASE_B_2"/>
    <property type="match status" value="1"/>
</dbReference>
<dbReference type="PROSITE" id="PS00122">
    <property type="entry name" value="CARBOXYLESTERASE_B_1"/>
    <property type="match status" value="1"/>
</dbReference>
<proteinExistence type="inferred from homology"/>
<keyword evidence="5" id="KW-0812">Transmembrane</keyword>
<dbReference type="GO" id="GO:0016787">
    <property type="term" value="F:hydrolase activity"/>
    <property type="evidence" value="ECO:0007669"/>
    <property type="project" value="UniProtKB-KW"/>
</dbReference>
<sequence>MLWLFPIVLLIACVRADASANLKAGKVQGTSCRESQVNSFLGIPYAEPPIRTLRFAPPVAYNSSYPGGTLNATANKPICVQFGGATQPGYLSSPSSEDCLYLNVFVPASATTDSNLPVKVFIYGGAFVNGGTADPLYSGCDLASDAIVVTIGYRNGPLGFLALEGTAIAGNQAVKDCLMGAQWVQDNIAAFGGDPKQVLVFGESSGAAITWIISTMPSAPSLMNAAIAESGAGLGTQDNISYFAQGQEYAQALGCNTTDISCFQSKSVQELNSAQPVIPVLTLTSIGWRPFVDGQFIPDQPQTVPVKVPFLAGSNADEGTFFALGAYDSPTNVTEADYTSFISQSTGSYAQQVMQAYPLNSYNATSVVSPIPGYAPFYALANIITDAVNLCGTRRVLDITTQAQISTFAYFDAHTPKCTWEVTIPASDLKLLGAAHASELQYVWNQTVDLPPPNGNCSQTSQEREISQVLASAWTAMAKNAKPGDVNGTAWPLYSMNNTQGLLISNSTSVGSINYTICDELWDPYELARLQNATSATSNTATSSGGSSAGAPTSTSKSSGGAWIVQPWSMVMYIVALIIGVLSL</sequence>
<keyword evidence="5" id="KW-0472">Membrane</keyword>
<evidence type="ECO:0000313" key="8">
    <source>
        <dbReference type="Proteomes" id="UP000664534"/>
    </source>
</evidence>
<dbReference type="InterPro" id="IPR050309">
    <property type="entry name" value="Type-B_Carboxylest/Lipase"/>
</dbReference>
<keyword evidence="3" id="KW-0732">Signal</keyword>
<feature type="chain" id="PRO_5034923303" description="Carboxylic ester hydrolase" evidence="3">
    <location>
        <begin position="17"/>
        <end position="584"/>
    </location>
</feature>
<evidence type="ECO:0000256" key="2">
    <source>
        <dbReference type="ARBA" id="ARBA00022801"/>
    </source>
</evidence>
<comment type="similarity">
    <text evidence="1 3">Belongs to the type-B carboxylesterase/lipase family.</text>
</comment>
<protein>
    <recommendedName>
        <fullName evidence="3">Carboxylic ester hydrolase</fullName>
        <ecNumber evidence="3">3.1.1.-</ecNumber>
    </recommendedName>
</protein>
<organism evidence="7 8">
    <name type="scientific">Imshaugia aleurites</name>
    <dbReference type="NCBI Taxonomy" id="172621"/>
    <lineage>
        <taxon>Eukaryota</taxon>
        <taxon>Fungi</taxon>
        <taxon>Dikarya</taxon>
        <taxon>Ascomycota</taxon>
        <taxon>Pezizomycotina</taxon>
        <taxon>Lecanoromycetes</taxon>
        <taxon>OSLEUM clade</taxon>
        <taxon>Lecanoromycetidae</taxon>
        <taxon>Lecanorales</taxon>
        <taxon>Lecanorineae</taxon>
        <taxon>Parmeliaceae</taxon>
        <taxon>Imshaugia</taxon>
    </lineage>
</organism>
<dbReference type="InterPro" id="IPR029058">
    <property type="entry name" value="AB_hydrolase_fold"/>
</dbReference>
<feature type="signal peptide" evidence="3">
    <location>
        <begin position="1"/>
        <end position="16"/>
    </location>
</feature>
<dbReference type="Gene3D" id="3.40.50.1820">
    <property type="entry name" value="alpha/beta hydrolase"/>
    <property type="match status" value="1"/>
</dbReference>
<evidence type="ECO:0000256" key="5">
    <source>
        <dbReference type="SAM" id="Phobius"/>
    </source>
</evidence>
<dbReference type="EC" id="3.1.1.-" evidence="3"/>
<reference evidence="7" key="1">
    <citation type="submission" date="2021-03" db="EMBL/GenBank/DDBJ databases">
        <authorList>
            <person name="Tagirdzhanova G."/>
        </authorList>
    </citation>
    <scope>NUCLEOTIDE SEQUENCE</scope>
</reference>
<dbReference type="EMBL" id="CAJPDT010000039">
    <property type="protein sequence ID" value="CAF9925465.1"/>
    <property type="molecule type" value="Genomic_DNA"/>
</dbReference>
<dbReference type="InterPro" id="IPR019819">
    <property type="entry name" value="Carboxylesterase_B_CS"/>
</dbReference>
<dbReference type="AlphaFoldDB" id="A0A8H3ILN3"/>
<evidence type="ECO:0000259" key="6">
    <source>
        <dbReference type="Pfam" id="PF00135"/>
    </source>
</evidence>
<feature type="transmembrane region" description="Helical" evidence="5">
    <location>
        <begin position="563"/>
        <end position="582"/>
    </location>
</feature>
<evidence type="ECO:0000256" key="3">
    <source>
        <dbReference type="RuleBase" id="RU361235"/>
    </source>
</evidence>
<keyword evidence="5" id="KW-1133">Transmembrane helix</keyword>
<feature type="domain" description="Carboxylesterase type B" evidence="6">
    <location>
        <begin position="18"/>
        <end position="509"/>
    </location>
</feature>
<dbReference type="SUPFAM" id="SSF53474">
    <property type="entry name" value="alpha/beta-Hydrolases"/>
    <property type="match status" value="1"/>
</dbReference>
<keyword evidence="2 3" id="KW-0378">Hydrolase</keyword>
<dbReference type="Pfam" id="PF00135">
    <property type="entry name" value="COesterase"/>
    <property type="match status" value="1"/>
</dbReference>
<dbReference type="InterPro" id="IPR019826">
    <property type="entry name" value="Carboxylesterase_B_AS"/>
</dbReference>
<dbReference type="OrthoDB" id="408631at2759"/>
<keyword evidence="8" id="KW-1185">Reference proteome</keyword>
<name>A0A8H3ILN3_9LECA</name>
<evidence type="ECO:0000313" key="7">
    <source>
        <dbReference type="EMBL" id="CAF9925465.1"/>
    </source>
</evidence>
<dbReference type="Proteomes" id="UP000664534">
    <property type="component" value="Unassembled WGS sequence"/>
</dbReference>
<gene>
    <name evidence="7" type="ORF">IMSHALPRED_006481</name>
</gene>
<accession>A0A8H3ILN3</accession>
<feature type="region of interest" description="Disordered" evidence="4">
    <location>
        <begin position="537"/>
        <end position="560"/>
    </location>
</feature>
<evidence type="ECO:0000256" key="4">
    <source>
        <dbReference type="SAM" id="MobiDB-lite"/>
    </source>
</evidence>
<evidence type="ECO:0000256" key="1">
    <source>
        <dbReference type="ARBA" id="ARBA00005964"/>
    </source>
</evidence>
<dbReference type="InterPro" id="IPR002018">
    <property type="entry name" value="CarbesteraseB"/>
</dbReference>
<dbReference type="PANTHER" id="PTHR11559">
    <property type="entry name" value="CARBOXYLESTERASE"/>
    <property type="match status" value="1"/>
</dbReference>